<dbReference type="PANTHER" id="PTHR37089:SF4">
    <property type="entry name" value="EXPORTED PROTEIN"/>
    <property type="match status" value="1"/>
</dbReference>
<keyword evidence="3" id="KW-0946">Virion</keyword>
<name>A0A5J5FU22_9GAMM</name>
<dbReference type="Pfam" id="PF05229">
    <property type="entry name" value="SCPU"/>
    <property type="match status" value="1"/>
</dbReference>
<evidence type="ECO:0000259" key="2">
    <source>
        <dbReference type="Pfam" id="PF05229"/>
    </source>
</evidence>
<dbReference type="Proteomes" id="UP000335415">
    <property type="component" value="Unassembled WGS sequence"/>
</dbReference>
<dbReference type="InterPro" id="IPR053167">
    <property type="entry name" value="Spore_coat_component"/>
</dbReference>
<gene>
    <name evidence="3" type="ORF">FJU30_20080</name>
</gene>
<reference evidence="3 4" key="1">
    <citation type="submission" date="2019-09" db="EMBL/GenBank/DDBJ databases">
        <authorList>
            <person name="Li Y."/>
        </authorList>
    </citation>
    <scope>NUCLEOTIDE SEQUENCE [LARGE SCALE GENOMIC DNA]</scope>
    <source>
        <strain evidence="3 4">L3-3HA</strain>
    </source>
</reference>
<feature type="chain" id="PRO_5023852457" evidence="1">
    <location>
        <begin position="26"/>
        <end position="180"/>
    </location>
</feature>
<evidence type="ECO:0000313" key="3">
    <source>
        <dbReference type="EMBL" id="KAA8996954.1"/>
    </source>
</evidence>
<feature type="signal peptide" evidence="1">
    <location>
        <begin position="1"/>
        <end position="25"/>
    </location>
</feature>
<keyword evidence="1" id="KW-0732">Signal</keyword>
<proteinExistence type="predicted"/>
<dbReference type="PROSITE" id="PS51257">
    <property type="entry name" value="PROKAR_LIPOPROTEIN"/>
    <property type="match status" value="1"/>
</dbReference>
<keyword evidence="4" id="KW-1185">Reference proteome</keyword>
<feature type="domain" description="Spore coat protein U/FanG" evidence="2">
    <location>
        <begin position="30"/>
        <end position="177"/>
    </location>
</feature>
<dbReference type="InterPro" id="IPR007893">
    <property type="entry name" value="Spore_coat_U/FanG"/>
</dbReference>
<accession>A0A5J5FU22</accession>
<dbReference type="RefSeq" id="WP_150436754.1">
    <property type="nucleotide sequence ID" value="NZ_VYKJ01000012.1"/>
</dbReference>
<dbReference type="EMBL" id="VYKJ01000012">
    <property type="protein sequence ID" value="KAA8996954.1"/>
    <property type="molecule type" value="Genomic_DNA"/>
</dbReference>
<evidence type="ECO:0000256" key="1">
    <source>
        <dbReference type="SAM" id="SignalP"/>
    </source>
</evidence>
<protein>
    <submittedName>
        <fullName evidence="3">Spore coat protein U domain-containing protein</fullName>
    </submittedName>
</protein>
<dbReference type="AlphaFoldDB" id="A0A5J5FU22"/>
<keyword evidence="3" id="KW-0167">Capsid protein</keyword>
<sequence>MKIKKSILPALIASMVLGVSSLACATGTVTGEIGVSLTIGDSCTISNNDATGATNNWGTMDFGTYGDLSNNIDGTVFGNASSAISVTCSTGLSPTFTVGGGSNDANSVRGLVNGSTRIPYHLYSDSARSSEIAINQAITLVADGTAKSIPIYGRINRADQTVLAPDAGTYTDTVVATIAW</sequence>
<evidence type="ECO:0000313" key="4">
    <source>
        <dbReference type="Proteomes" id="UP000335415"/>
    </source>
</evidence>
<comment type="caution">
    <text evidence="3">The sequence shown here is derived from an EMBL/GenBank/DDBJ whole genome shotgun (WGS) entry which is preliminary data.</text>
</comment>
<dbReference type="OrthoDB" id="6506871at2"/>
<organism evidence="3 4">
    <name type="scientific">Affinibrenneria salicis</name>
    <dbReference type="NCBI Taxonomy" id="2590031"/>
    <lineage>
        <taxon>Bacteria</taxon>
        <taxon>Pseudomonadati</taxon>
        <taxon>Pseudomonadota</taxon>
        <taxon>Gammaproteobacteria</taxon>
        <taxon>Enterobacterales</taxon>
        <taxon>Pectobacteriaceae</taxon>
        <taxon>Affinibrenneria</taxon>
    </lineage>
</organism>
<dbReference type="SMART" id="SM00972">
    <property type="entry name" value="SCPU"/>
    <property type="match status" value="1"/>
</dbReference>
<dbReference type="PANTHER" id="PTHR37089">
    <property type="entry name" value="PROTEIN U-RELATED"/>
    <property type="match status" value="1"/>
</dbReference>